<dbReference type="GO" id="GO:0005524">
    <property type="term" value="F:ATP binding"/>
    <property type="evidence" value="ECO:0007669"/>
    <property type="project" value="InterPro"/>
</dbReference>
<dbReference type="Proteomes" id="UP000284277">
    <property type="component" value="Unassembled WGS sequence"/>
</dbReference>
<accession>A0A419T0N8</accession>
<dbReference type="PANTHER" id="PTHR46638">
    <property type="entry name" value="CORRINOID ADENOSYLTRANSFERASE"/>
    <property type="match status" value="1"/>
</dbReference>
<evidence type="ECO:0000313" key="1">
    <source>
        <dbReference type="EMBL" id="RKD30988.1"/>
    </source>
</evidence>
<dbReference type="EMBL" id="MCIA01000023">
    <property type="protein sequence ID" value="RKD30988.1"/>
    <property type="molecule type" value="Genomic_DNA"/>
</dbReference>
<dbReference type="AlphaFoldDB" id="A0A419T0N8"/>
<dbReference type="OrthoDB" id="9810309at2"/>
<dbReference type="GO" id="GO:0009236">
    <property type="term" value="P:cobalamin biosynthetic process"/>
    <property type="evidence" value="ECO:0007669"/>
    <property type="project" value="InterPro"/>
</dbReference>
<protein>
    <submittedName>
        <fullName evidence="1">Cob(I)yrinic acid a,c-diamide adenosyltransferase</fullName>
    </submittedName>
</protein>
<sequence>MMKSCVHIYCGDGKGKTTAAIGLSVRAAGCGKKVLITRFLKTDHSGEVKTLGDIPGISVTPCERSFGFFTKMTEEQKKEAAIYYSQLLESTLIKAVDGEYDLLVMDEIMAVCNYGLVNEEEVSKFLTGRPEWLEVVLTGRNPSQTFVTMADYVSEIKKVKHPYDQGLNARRGIEY</sequence>
<name>A0A419T0N8_9FIRM</name>
<proteinExistence type="predicted"/>
<keyword evidence="2" id="KW-1185">Reference proteome</keyword>
<keyword evidence="1" id="KW-0808">Transferase</keyword>
<dbReference type="InterPro" id="IPR027417">
    <property type="entry name" value="P-loop_NTPase"/>
</dbReference>
<evidence type="ECO:0000313" key="2">
    <source>
        <dbReference type="Proteomes" id="UP000284277"/>
    </source>
</evidence>
<organism evidence="1 2">
    <name type="scientific">Lacrimispora algidixylanolytica</name>
    <dbReference type="NCBI Taxonomy" id="94868"/>
    <lineage>
        <taxon>Bacteria</taxon>
        <taxon>Bacillati</taxon>
        <taxon>Bacillota</taxon>
        <taxon>Clostridia</taxon>
        <taxon>Lachnospirales</taxon>
        <taxon>Lachnospiraceae</taxon>
        <taxon>Lacrimispora</taxon>
    </lineage>
</organism>
<dbReference type="GO" id="GO:0008817">
    <property type="term" value="F:corrinoid adenosyltransferase activity"/>
    <property type="evidence" value="ECO:0007669"/>
    <property type="project" value="InterPro"/>
</dbReference>
<dbReference type="InterPro" id="IPR003724">
    <property type="entry name" value="CblAdoTrfase_CobA"/>
</dbReference>
<dbReference type="SUPFAM" id="SSF52540">
    <property type="entry name" value="P-loop containing nucleoside triphosphate hydrolases"/>
    <property type="match status" value="1"/>
</dbReference>
<reference evidence="1 2" key="1">
    <citation type="submission" date="2016-08" db="EMBL/GenBank/DDBJ databases">
        <title>A new outlook on sporulation: Clostridium algidixylanolyticum.</title>
        <authorList>
            <person name="Poppleton D.I."/>
            <person name="Gribaldo S."/>
        </authorList>
    </citation>
    <scope>NUCLEOTIDE SEQUENCE [LARGE SCALE GENOMIC DNA]</scope>
    <source>
        <strain evidence="1 2">SPL73</strain>
    </source>
</reference>
<dbReference type="PIRSF" id="PIRSF015617">
    <property type="entry name" value="Adensltrnsf_CobA"/>
    <property type="match status" value="1"/>
</dbReference>
<dbReference type="Pfam" id="PF02572">
    <property type="entry name" value="CobA_CobO_BtuR"/>
    <property type="match status" value="1"/>
</dbReference>
<dbReference type="PANTHER" id="PTHR46638:SF1">
    <property type="entry name" value="CORRINOID ADENOSYLTRANSFERASE"/>
    <property type="match status" value="1"/>
</dbReference>
<dbReference type="Gene3D" id="3.40.50.300">
    <property type="entry name" value="P-loop containing nucleotide triphosphate hydrolases"/>
    <property type="match status" value="1"/>
</dbReference>
<comment type="caution">
    <text evidence="1">The sequence shown here is derived from an EMBL/GenBank/DDBJ whole genome shotgun (WGS) entry which is preliminary data.</text>
</comment>
<gene>
    <name evidence="1" type="ORF">BET01_03780</name>
</gene>